<keyword evidence="1" id="KW-0812">Transmembrane</keyword>
<reference evidence="2" key="1">
    <citation type="submission" date="2014-09" db="EMBL/GenBank/DDBJ databases">
        <authorList>
            <person name="Magalhaes I.L.F."/>
            <person name="Oliveira U."/>
            <person name="Santos F.R."/>
            <person name="Vidigal T.H.D.A."/>
            <person name="Brescovit A.D."/>
            <person name="Santos A.J."/>
        </authorList>
    </citation>
    <scope>NUCLEOTIDE SEQUENCE</scope>
    <source>
        <tissue evidence="2">Shoot tissue taken approximately 20 cm above the soil surface</tissue>
    </source>
</reference>
<organism evidence="2">
    <name type="scientific">Arundo donax</name>
    <name type="common">Giant reed</name>
    <name type="synonym">Donax arundinaceus</name>
    <dbReference type="NCBI Taxonomy" id="35708"/>
    <lineage>
        <taxon>Eukaryota</taxon>
        <taxon>Viridiplantae</taxon>
        <taxon>Streptophyta</taxon>
        <taxon>Embryophyta</taxon>
        <taxon>Tracheophyta</taxon>
        <taxon>Spermatophyta</taxon>
        <taxon>Magnoliopsida</taxon>
        <taxon>Liliopsida</taxon>
        <taxon>Poales</taxon>
        <taxon>Poaceae</taxon>
        <taxon>PACMAD clade</taxon>
        <taxon>Arundinoideae</taxon>
        <taxon>Arundineae</taxon>
        <taxon>Arundo</taxon>
    </lineage>
</organism>
<reference evidence="2" key="2">
    <citation type="journal article" date="2015" name="Data Brief">
        <title>Shoot transcriptome of the giant reed, Arundo donax.</title>
        <authorList>
            <person name="Barrero R.A."/>
            <person name="Guerrero F.D."/>
            <person name="Moolhuijzen P."/>
            <person name="Goolsby J.A."/>
            <person name="Tidwell J."/>
            <person name="Bellgard S.E."/>
            <person name="Bellgard M.I."/>
        </authorList>
    </citation>
    <scope>NUCLEOTIDE SEQUENCE</scope>
    <source>
        <tissue evidence="2">Shoot tissue taken approximately 20 cm above the soil surface</tissue>
    </source>
</reference>
<keyword evidence="1" id="KW-1133">Transmembrane helix</keyword>
<proteinExistence type="predicted"/>
<dbReference type="AlphaFoldDB" id="A0A0A8XUG7"/>
<sequence>MISSSAPNHQIDRAQILLIFEIPVQVFFLFFWMWGQGMYDWVMMNLVMGRHGKACEIHGSLW</sequence>
<dbReference type="EMBL" id="GBRH01280306">
    <property type="protein sequence ID" value="JAD17589.1"/>
    <property type="molecule type" value="Transcribed_RNA"/>
</dbReference>
<keyword evidence="1" id="KW-0472">Membrane</keyword>
<protein>
    <submittedName>
        <fullName evidence="2">Uncharacterized protein</fullName>
    </submittedName>
</protein>
<name>A0A0A8XUG7_ARUDO</name>
<evidence type="ECO:0000256" key="1">
    <source>
        <dbReference type="SAM" id="Phobius"/>
    </source>
</evidence>
<evidence type="ECO:0000313" key="2">
    <source>
        <dbReference type="EMBL" id="JAD17589.1"/>
    </source>
</evidence>
<accession>A0A0A8XUG7</accession>
<feature type="transmembrane region" description="Helical" evidence="1">
    <location>
        <begin position="16"/>
        <end position="35"/>
    </location>
</feature>